<evidence type="ECO:0000313" key="6">
    <source>
        <dbReference type="Proteomes" id="UP001295794"/>
    </source>
</evidence>
<dbReference type="GO" id="GO:0006412">
    <property type="term" value="P:translation"/>
    <property type="evidence" value="ECO:0007669"/>
    <property type="project" value="InterPro"/>
</dbReference>
<dbReference type="GO" id="GO:0003735">
    <property type="term" value="F:structural constituent of ribosome"/>
    <property type="evidence" value="ECO:0007669"/>
    <property type="project" value="InterPro"/>
</dbReference>
<dbReference type="InterPro" id="IPR001911">
    <property type="entry name" value="Ribosomal_bS21"/>
</dbReference>
<reference evidence="5" key="1">
    <citation type="submission" date="2023-11" db="EMBL/GenBank/DDBJ databases">
        <authorList>
            <person name="De Vega J J."/>
            <person name="De Vega J J."/>
        </authorList>
    </citation>
    <scope>NUCLEOTIDE SEQUENCE</scope>
</reference>
<evidence type="ECO:0008006" key="7">
    <source>
        <dbReference type="Google" id="ProtNLM"/>
    </source>
</evidence>
<dbReference type="Pfam" id="PF01165">
    <property type="entry name" value="Ribosomal_S21"/>
    <property type="match status" value="1"/>
</dbReference>
<dbReference type="GO" id="GO:1990904">
    <property type="term" value="C:ribonucleoprotein complex"/>
    <property type="evidence" value="ECO:0007669"/>
    <property type="project" value="UniProtKB-KW"/>
</dbReference>
<dbReference type="GO" id="GO:0005840">
    <property type="term" value="C:ribosome"/>
    <property type="evidence" value="ECO:0007669"/>
    <property type="project" value="UniProtKB-KW"/>
</dbReference>
<dbReference type="EMBL" id="CAVNYO010000419">
    <property type="protein sequence ID" value="CAK5277426.1"/>
    <property type="molecule type" value="Genomic_DNA"/>
</dbReference>
<dbReference type="PANTHER" id="PTHR41237:SF1">
    <property type="entry name" value="SMALL RIBOSOMAL SUBUNIT PROTEIN BS21M"/>
    <property type="match status" value="1"/>
</dbReference>
<evidence type="ECO:0000256" key="3">
    <source>
        <dbReference type="ARBA" id="ARBA00023274"/>
    </source>
</evidence>
<dbReference type="AlphaFoldDB" id="A0AAD2HLT5"/>
<feature type="compositionally biased region" description="Polar residues" evidence="4">
    <location>
        <begin position="59"/>
        <end position="74"/>
    </location>
</feature>
<dbReference type="PANTHER" id="PTHR41237">
    <property type="entry name" value="37S RIBOSOMAL PROTEIN MRP21, MITOCHONDRIAL"/>
    <property type="match status" value="1"/>
</dbReference>
<gene>
    <name evidence="5" type="ORF">MYCIT1_LOCUS26441</name>
</gene>
<dbReference type="Proteomes" id="UP001295794">
    <property type="component" value="Unassembled WGS sequence"/>
</dbReference>
<protein>
    <recommendedName>
        <fullName evidence="7">Ribosomal protein S21</fullName>
    </recommendedName>
</protein>
<feature type="region of interest" description="Disordered" evidence="4">
    <location>
        <begin position="51"/>
        <end position="74"/>
    </location>
</feature>
<sequence length="181" mass="20382">MLSLKPLLSSSLSRSFSSCLVALNGPTSSSSYTRRPPLIRKSERFASLPIEGTVEPRKTTNQPQSWDNALGNSITDPSKDTLQDMWKAKSVVALTHTNMPIADAYSGRSVNVPTGQFAEAVKKLDRILNRNRVRATLFAQQRHEKKGPKRRRIQATQWRHHFAHQVRQSVQLVAKIRQRGA</sequence>
<evidence type="ECO:0000256" key="1">
    <source>
        <dbReference type="ARBA" id="ARBA00006640"/>
    </source>
</evidence>
<evidence type="ECO:0000256" key="2">
    <source>
        <dbReference type="ARBA" id="ARBA00022980"/>
    </source>
</evidence>
<keyword evidence="6" id="KW-1185">Reference proteome</keyword>
<organism evidence="5 6">
    <name type="scientific">Mycena citricolor</name>
    <dbReference type="NCBI Taxonomy" id="2018698"/>
    <lineage>
        <taxon>Eukaryota</taxon>
        <taxon>Fungi</taxon>
        <taxon>Dikarya</taxon>
        <taxon>Basidiomycota</taxon>
        <taxon>Agaricomycotina</taxon>
        <taxon>Agaricomycetes</taxon>
        <taxon>Agaricomycetidae</taxon>
        <taxon>Agaricales</taxon>
        <taxon>Marasmiineae</taxon>
        <taxon>Mycenaceae</taxon>
        <taxon>Mycena</taxon>
    </lineage>
</organism>
<evidence type="ECO:0000256" key="4">
    <source>
        <dbReference type="SAM" id="MobiDB-lite"/>
    </source>
</evidence>
<accession>A0AAD2HLT5</accession>
<proteinExistence type="inferred from homology"/>
<keyword evidence="3" id="KW-0687">Ribonucleoprotein</keyword>
<dbReference type="InterPro" id="IPR052837">
    <property type="entry name" value="Mitoribosomal_bS21"/>
</dbReference>
<comment type="caution">
    <text evidence="5">The sequence shown here is derived from an EMBL/GenBank/DDBJ whole genome shotgun (WGS) entry which is preliminary data.</text>
</comment>
<name>A0AAD2HLT5_9AGAR</name>
<evidence type="ECO:0000313" key="5">
    <source>
        <dbReference type="EMBL" id="CAK5277426.1"/>
    </source>
</evidence>
<comment type="similarity">
    <text evidence="1">Belongs to the bacterial ribosomal protein bS21 family.</text>
</comment>
<keyword evidence="2" id="KW-0689">Ribosomal protein</keyword>